<dbReference type="PIRSF" id="PIRSF005539">
    <property type="entry name" value="Pept_S33_TRI_F1"/>
    <property type="match status" value="1"/>
</dbReference>
<evidence type="ECO:0000256" key="1">
    <source>
        <dbReference type="ARBA" id="ARBA00010088"/>
    </source>
</evidence>
<dbReference type="InterPro" id="IPR029058">
    <property type="entry name" value="AB_hydrolase_fold"/>
</dbReference>
<comment type="caution">
    <text evidence="4">The sequence shown here is derived from an EMBL/GenBank/DDBJ whole genome shotgun (WGS) entry which is preliminary data.</text>
</comment>
<evidence type="ECO:0000313" key="4">
    <source>
        <dbReference type="EMBL" id="KAF2962726.1"/>
    </source>
</evidence>
<dbReference type="OrthoDB" id="190201at2759"/>
<name>A0A7C8IG28_9PEZI</name>
<feature type="domain" description="AB hydrolase-1" evidence="3">
    <location>
        <begin position="36"/>
        <end position="307"/>
    </location>
</feature>
<organism evidence="4 5">
    <name type="scientific">Xylaria multiplex</name>
    <dbReference type="NCBI Taxonomy" id="323545"/>
    <lineage>
        <taxon>Eukaryota</taxon>
        <taxon>Fungi</taxon>
        <taxon>Dikarya</taxon>
        <taxon>Ascomycota</taxon>
        <taxon>Pezizomycotina</taxon>
        <taxon>Sordariomycetes</taxon>
        <taxon>Xylariomycetidae</taxon>
        <taxon>Xylariales</taxon>
        <taxon>Xylariaceae</taxon>
        <taxon>Xylaria</taxon>
    </lineage>
</organism>
<dbReference type="Pfam" id="PF00561">
    <property type="entry name" value="Abhydrolase_1"/>
    <property type="match status" value="1"/>
</dbReference>
<evidence type="ECO:0000256" key="2">
    <source>
        <dbReference type="ARBA" id="ARBA00022801"/>
    </source>
</evidence>
<dbReference type="SUPFAM" id="SSF53474">
    <property type="entry name" value="alpha/beta-Hydrolases"/>
    <property type="match status" value="1"/>
</dbReference>
<dbReference type="PRINTS" id="PR00793">
    <property type="entry name" value="PROAMNOPTASE"/>
</dbReference>
<dbReference type="PANTHER" id="PTHR43194">
    <property type="entry name" value="HYDROLASE ALPHA/BETA FOLD FAMILY"/>
    <property type="match status" value="1"/>
</dbReference>
<dbReference type="PANTHER" id="PTHR43194:SF2">
    <property type="entry name" value="PEROXISOMAL MEMBRANE PROTEIN LPX1"/>
    <property type="match status" value="1"/>
</dbReference>
<keyword evidence="2" id="KW-0378">Hydrolase</keyword>
<accession>A0A7C8IG28</accession>
<gene>
    <name evidence="4" type="ORF">GQX73_g10847</name>
</gene>
<dbReference type="Proteomes" id="UP000481858">
    <property type="component" value="Unassembled WGS sequence"/>
</dbReference>
<keyword evidence="5" id="KW-1185">Reference proteome</keyword>
<reference evidence="4 5" key="1">
    <citation type="submission" date="2019-12" db="EMBL/GenBank/DDBJ databases">
        <title>Draft genome sequence of the ascomycete Xylaria multiplex DSM 110363.</title>
        <authorList>
            <person name="Buettner E."/>
            <person name="Kellner H."/>
        </authorList>
    </citation>
    <scope>NUCLEOTIDE SEQUENCE [LARGE SCALE GENOMIC DNA]</scope>
    <source>
        <strain evidence="4 5">DSM 110363</strain>
    </source>
</reference>
<sequence>MQNTYPTREGEVDFLAPGAGKPCSTWYKVVGKLDVPPLIVLHGGPGAGHEYMETLVDLCEQYGIPIVLYDQVGCGRSTHFREKHGDEGFWTMNLFVAELDNLIDHLQLRDVGFSLLGQSWGGILAGAYACRRPKGLMKLIIAGGPASLPLYMKGCQHLLAQLPPDVRRTIEECESKGDYESEDFNKASAVFYARHFCRLDPFPEAVQIGFQHLKEDPTAYLTIPEYYMLALMLAAYLSRQGPSEFTIIGSFKDWEPYKEAHNIEVPTLLLNGEHDEAMDLSIEPWFQTISKVKWVTLSGASHMTHWEQRERFNELC</sequence>
<dbReference type="GO" id="GO:0006508">
    <property type="term" value="P:proteolysis"/>
    <property type="evidence" value="ECO:0007669"/>
    <property type="project" value="InterPro"/>
</dbReference>
<dbReference type="InParanoid" id="A0A7C8IG28"/>
<dbReference type="InterPro" id="IPR002410">
    <property type="entry name" value="Peptidase_S33"/>
</dbReference>
<dbReference type="InterPro" id="IPR005945">
    <property type="entry name" value="Pro_imino_pep"/>
</dbReference>
<evidence type="ECO:0000313" key="5">
    <source>
        <dbReference type="Proteomes" id="UP000481858"/>
    </source>
</evidence>
<dbReference type="Gene3D" id="3.40.50.1820">
    <property type="entry name" value="alpha/beta hydrolase"/>
    <property type="match status" value="1"/>
</dbReference>
<dbReference type="NCBIfam" id="TIGR01250">
    <property type="entry name" value="pro_imino_pep_2"/>
    <property type="match status" value="1"/>
</dbReference>
<comment type="similarity">
    <text evidence="1">Belongs to the peptidase S33 family.</text>
</comment>
<dbReference type="EMBL" id="WUBL01000285">
    <property type="protein sequence ID" value="KAF2962726.1"/>
    <property type="molecule type" value="Genomic_DNA"/>
</dbReference>
<dbReference type="InterPro" id="IPR000073">
    <property type="entry name" value="AB_hydrolase_1"/>
</dbReference>
<dbReference type="AlphaFoldDB" id="A0A7C8IG28"/>
<dbReference type="InterPro" id="IPR050228">
    <property type="entry name" value="Carboxylesterase_BioH"/>
</dbReference>
<dbReference type="GO" id="GO:0008233">
    <property type="term" value="F:peptidase activity"/>
    <property type="evidence" value="ECO:0007669"/>
    <property type="project" value="InterPro"/>
</dbReference>
<proteinExistence type="inferred from homology"/>
<evidence type="ECO:0000259" key="3">
    <source>
        <dbReference type="Pfam" id="PF00561"/>
    </source>
</evidence>
<protein>
    <recommendedName>
        <fullName evidence="3">AB hydrolase-1 domain-containing protein</fullName>
    </recommendedName>
</protein>